<proteinExistence type="predicted"/>
<name>K1UIX8_9ZZZZ</name>
<gene>
    <name evidence="3" type="ORF">OBE_00006</name>
</gene>
<dbReference type="AlphaFoldDB" id="K1UIX8"/>
<accession>K1UIX8</accession>
<sequence>DYGYLVKSGDEWQRVHEGQPVPEEYRVMAYPAPEILRDEAPARTVQPEAAPTAEAAAPPPVVPIILNSQNSAERMKEITDRLETGIQELFESERYKAYLTTMSKFHSYSFNNTLLIAMQGGQLVAGYNKWRDDFHRNVKKGEKGHQDTGPGPVQGEKGSAKAGRTGQASDG</sequence>
<organism evidence="3">
    <name type="scientific">human gut metagenome</name>
    <dbReference type="NCBI Taxonomy" id="408170"/>
    <lineage>
        <taxon>unclassified sequences</taxon>
        <taxon>metagenomes</taxon>
        <taxon>organismal metagenomes</taxon>
    </lineage>
</organism>
<reference evidence="3" key="1">
    <citation type="journal article" date="2013" name="Environ. Microbiol.">
        <title>Microbiota from the distal guts of lean and obese adolescents exhibit partial functional redundancy besides clear differences in community structure.</title>
        <authorList>
            <person name="Ferrer M."/>
            <person name="Ruiz A."/>
            <person name="Lanza F."/>
            <person name="Haange S.B."/>
            <person name="Oberbach A."/>
            <person name="Till H."/>
            <person name="Bargiela R."/>
            <person name="Campoy C."/>
            <person name="Segura M.T."/>
            <person name="Richter M."/>
            <person name="von Bergen M."/>
            <person name="Seifert J."/>
            <person name="Suarez A."/>
        </authorList>
    </citation>
    <scope>NUCLEOTIDE SEQUENCE</scope>
</reference>
<feature type="domain" description="N-terminal" evidence="2">
    <location>
        <begin position="71"/>
        <end position="146"/>
    </location>
</feature>
<dbReference type="EMBL" id="AJWZ01000004">
    <property type="protein sequence ID" value="EKC78160.1"/>
    <property type="molecule type" value="Genomic_DNA"/>
</dbReference>
<feature type="compositionally biased region" description="Basic and acidic residues" evidence="1">
    <location>
        <begin position="136"/>
        <end position="146"/>
    </location>
</feature>
<evidence type="ECO:0000256" key="1">
    <source>
        <dbReference type="SAM" id="MobiDB-lite"/>
    </source>
</evidence>
<feature type="region of interest" description="Disordered" evidence="1">
    <location>
        <begin position="136"/>
        <end position="171"/>
    </location>
</feature>
<dbReference type="InterPro" id="IPR013610">
    <property type="entry name" value="ArdC_N"/>
</dbReference>
<protein>
    <recommendedName>
        <fullName evidence="2">N-terminal domain-containing protein</fullName>
    </recommendedName>
</protein>
<dbReference type="GO" id="GO:0003697">
    <property type="term" value="F:single-stranded DNA binding"/>
    <property type="evidence" value="ECO:0007669"/>
    <property type="project" value="InterPro"/>
</dbReference>
<evidence type="ECO:0000259" key="2">
    <source>
        <dbReference type="Pfam" id="PF08401"/>
    </source>
</evidence>
<dbReference type="Pfam" id="PF08401">
    <property type="entry name" value="ArdcN"/>
    <property type="match status" value="1"/>
</dbReference>
<feature type="non-terminal residue" evidence="3">
    <location>
        <position position="1"/>
    </location>
</feature>
<evidence type="ECO:0000313" key="3">
    <source>
        <dbReference type="EMBL" id="EKC78160.1"/>
    </source>
</evidence>
<comment type="caution">
    <text evidence="3">The sequence shown here is derived from an EMBL/GenBank/DDBJ whole genome shotgun (WGS) entry which is preliminary data.</text>
</comment>